<dbReference type="InterPro" id="IPR007497">
    <property type="entry name" value="SIMPL/DUF541"/>
</dbReference>
<dbReference type="PANTHER" id="PTHR34387:SF1">
    <property type="entry name" value="PERIPLASMIC IMMUNOGENIC PROTEIN"/>
    <property type="match status" value="1"/>
</dbReference>
<keyword evidence="3" id="KW-1185">Reference proteome</keyword>
<dbReference type="Gene3D" id="3.30.110.170">
    <property type="entry name" value="Protein of unknown function (DUF541), domain 1"/>
    <property type="match status" value="1"/>
</dbReference>
<name>A0ABZ0BB24_9SPHN</name>
<dbReference type="EMBL" id="CP135076">
    <property type="protein sequence ID" value="WNO53876.1"/>
    <property type="molecule type" value="Genomic_DNA"/>
</dbReference>
<dbReference type="RefSeq" id="WP_313915761.1">
    <property type="nucleotide sequence ID" value="NZ_CP135076.1"/>
</dbReference>
<organism evidence="2 3">
    <name type="scientific">Stakelama saccharophila</name>
    <dbReference type="NCBI Taxonomy" id="3075605"/>
    <lineage>
        <taxon>Bacteria</taxon>
        <taxon>Pseudomonadati</taxon>
        <taxon>Pseudomonadota</taxon>
        <taxon>Alphaproteobacteria</taxon>
        <taxon>Sphingomonadales</taxon>
        <taxon>Sphingomonadaceae</taxon>
        <taxon>Stakelama</taxon>
    </lineage>
</organism>
<keyword evidence="1" id="KW-0732">Signal</keyword>
<proteinExistence type="predicted"/>
<sequence length="240" mass="24753">MQKSLMLIGAAILCAPVASARAQDTAPGLSVPAGSTLLEVSAEGTASRVPDLATIRAGVVTQASTAGAAMQANADRMEAVLAALDAAGVAERDIQTAAISLNPQYRHTDDQPPAITGYQASNSVSVKFRDIDKAGPILDALVKQGANQISGPDLTVDAMDAARDEARRDAVRRARAKAALYAQAAGLKVARILSISEGAQSAPPPMPVHVMRMEASSATTKIAAGQQDVTVDLTVRFLLD</sequence>
<dbReference type="InterPro" id="IPR052022">
    <property type="entry name" value="26kDa_periplasmic_antigen"/>
</dbReference>
<accession>A0ABZ0BB24</accession>
<gene>
    <name evidence="2" type="ORF">RPR59_01045</name>
</gene>
<evidence type="ECO:0000256" key="1">
    <source>
        <dbReference type="SAM" id="SignalP"/>
    </source>
</evidence>
<evidence type="ECO:0000313" key="3">
    <source>
        <dbReference type="Proteomes" id="UP001302249"/>
    </source>
</evidence>
<dbReference type="Pfam" id="PF04402">
    <property type="entry name" value="SIMPL"/>
    <property type="match status" value="1"/>
</dbReference>
<feature type="chain" id="PRO_5046841929" evidence="1">
    <location>
        <begin position="23"/>
        <end position="240"/>
    </location>
</feature>
<dbReference type="Proteomes" id="UP001302249">
    <property type="component" value="Chromosome"/>
</dbReference>
<dbReference type="Gene3D" id="3.30.70.2970">
    <property type="entry name" value="Protein of unknown function (DUF541), domain 2"/>
    <property type="match status" value="1"/>
</dbReference>
<protein>
    <submittedName>
        <fullName evidence="2">SIMPL domain-containing protein</fullName>
    </submittedName>
</protein>
<feature type="signal peptide" evidence="1">
    <location>
        <begin position="1"/>
        <end position="22"/>
    </location>
</feature>
<dbReference type="PANTHER" id="PTHR34387">
    <property type="entry name" value="SLR1258 PROTEIN"/>
    <property type="match status" value="1"/>
</dbReference>
<reference evidence="2 3" key="1">
    <citation type="submission" date="2023-09" db="EMBL/GenBank/DDBJ databases">
        <authorList>
            <person name="Rey-Velasco X."/>
        </authorList>
    </citation>
    <scope>NUCLEOTIDE SEQUENCE [LARGE SCALE GENOMIC DNA]</scope>
    <source>
        <strain evidence="2 3">W311</strain>
    </source>
</reference>
<evidence type="ECO:0000313" key="2">
    <source>
        <dbReference type="EMBL" id="WNO53876.1"/>
    </source>
</evidence>